<dbReference type="HOGENOM" id="CLU_139270_0_0_1"/>
<dbReference type="Proteomes" id="UP000030653">
    <property type="component" value="Unassembled WGS sequence"/>
</dbReference>
<keyword evidence="4" id="KW-1185">Reference proteome</keyword>
<sequence>MRIYTSCATDEAVEDEEQGKPKRAKLKAAVIDLTASDAEEDIQQVAVKMEPVDSNASQDPMAALSERFETMMDKSLSKTWLVLQLQRQLKDSRAETVRLHEENNRLRQALRNLVEPVTGSAPSHP</sequence>
<dbReference type="RefSeq" id="XP_040623651.1">
    <property type="nucleotide sequence ID" value="XM_040769402.1"/>
</dbReference>
<keyword evidence="1" id="KW-0175">Coiled coil</keyword>
<dbReference type="EMBL" id="JH795880">
    <property type="protein sequence ID" value="EJT96753.1"/>
    <property type="molecule type" value="Genomic_DNA"/>
</dbReference>
<evidence type="ECO:0000313" key="3">
    <source>
        <dbReference type="EMBL" id="EJT96753.1"/>
    </source>
</evidence>
<accession>M5FP29</accession>
<gene>
    <name evidence="3" type="ORF">DACRYDRAFT_112376</name>
</gene>
<evidence type="ECO:0000256" key="1">
    <source>
        <dbReference type="SAM" id="Coils"/>
    </source>
</evidence>
<feature type="coiled-coil region" evidence="1">
    <location>
        <begin position="82"/>
        <end position="109"/>
    </location>
</feature>
<proteinExistence type="predicted"/>
<evidence type="ECO:0000256" key="2">
    <source>
        <dbReference type="SAM" id="MobiDB-lite"/>
    </source>
</evidence>
<dbReference type="GeneID" id="63684464"/>
<feature type="region of interest" description="Disordered" evidence="2">
    <location>
        <begin position="1"/>
        <end position="21"/>
    </location>
</feature>
<evidence type="ECO:0000313" key="4">
    <source>
        <dbReference type="Proteomes" id="UP000030653"/>
    </source>
</evidence>
<protein>
    <submittedName>
        <fullName evidence="3">Uncharacterized protein</fullName>
    </submittedName>
</protein>
<name>M5FP29_DACPD</name>
<organism evidence="3 4">
    <name type="scientific">Dacryopinax primogenitus (strain DJM 731)</name>
    <name type="common">Brown rot fungus</name>
    <dbReference type="NCBI Taxonomy" id="1858805"/>
    <lineage>
        <taxon>Eukaryota</taxon>
        <taxon>Fungi</taxon>
        <taxon>Dikarya</taxon>
        <taxon>Basidiomycota</taxon>
        <taxon>Agaricomycotina</taxon>
        <taxon>Dacrymycetes</taxon>
        <taxon>Dacrymycetales</taxon>
        <taxon>Dacrymycetaceae</taxon>
        <taxon>Dacryopinax</taxon>
    </lineage>
</organism>
<dbReference type="AlphaFoldDB" id="M5FP29"/>
<reference evidence="3 4" key="1">
    <citation type="journal article" date="2012" name="Science">
        <title>The Paleozoic origin of enzymatic lignin decomposition reconstructed from 31 fungal genomes.</title>
        <authorList>
            <person name="Floudas D."/>
            <person name="Binder M."/>
            <person name="Riley R."/>
            <person name="Barry K."/>
            <person name="Blanchette R.A."/>
            <person name="Henrissat B."/>
            <person name="Martinez A.T."/>
            <person name="Otillar R."/>
            <person name="Spatafora J.W."/>
            <person name="Yadav J.S."/>
            <person name="Aerts A."/>
            <person name="Benoit I."/>
            <person name="Boyd A."/>
            <person name="Carlson A."/>
            <person name="Copeland A."/>
            <person name="Coutinho P.M."/>
            <person name="de Vries R.P."/>
            <person name="Ferreira P."/>
            <person name="Findley K."/>
            <person name="Foster B."/>
            <person name="Gaskell J."/>
            <person name="Glotzer D."/>
            <person name="Gorecki P."/>
            <person name="Heitman J."/>
            <person name="Hesse C."/>
            <person name="Hori C."/>
            <person name="Igarashi K."/>
            <person name="Jurgens J.A."/>
            <person name="Kallen N."/>
            <person name="Kersten P."/>
            <person name="Kohler A."/>
            <person name="Kuees U."/>
            <person name="Kumar T.K.A."/>
            <person name="Kuo A."/>
            <person name="LaButti K."/>
            <person name="Larrondo L.F."/>
            <person name="Lindquist E."/>
            <person name="Ling A."/>
            <person name="Lombard V."/>
            <person name="Lucas S."/>
            <person name="Lundell T."/>
            <person name="Martin R."/>
            <person name="McLaughlin D.J."/>
            <person name="Morgenstern I."/>
            <person name="Morin E."/>
            <person name="Murat C."/>
            <person name="Nagy L.G."/>
            <person name="Nolan M."/>
            <person name="Ohm R.A."/>
            <person name="Patyshakuliyeva A."/>
            <person name="Rokas A."/>
            <person name="Ruiz-Duenas F.J."/>
            <person name="Sabat G."/>
            <person name="Salamov A."/>
            <person name="Samejima M."/>
            <person name="Schmutz J."/>
            <person name="Slot J.C."/>
            <person name="St John F."/>
            <person name="Stenlid J."/>
            <person name="Sun H."/>
            <person name="Sun S."/>
            <person name="Syed K."/>
            <person name="Tsang A."/>
            <person name="Wiebenga A."/>
            <person name="Young D."/>
            <person name="Pisabarro A."/>
            <person name="Eastwood D.C."/>
            <person name="Martin F."/>
            <person name="Cullen D."/>
            <person name="Grigoriev I.V."/>
            <person name="Hibbett D.S."/>
        </authorList>
    </citation>
    <scope>NUCLEOTIDE SEQUENCE [LARGE SCALE GENOMIC DNA]</scope>
    <source>
        <strain evidence="3 4">DJM-731 SS1</strain>
    </source>
</reference>